<dbReference type="eggNOG" id="COG1595">
    <property type="taxonomic scope" value="Bacteria"/>
</dbReference>
<keyword evidence="3" id="KW-0238">DNA-binding</keyword>
<dbReference type="GO" id="GO:0000428">
    <property type="term" value="C:DNA-directed RNA polymerase complex"/>
    <property type="evidence" value="ECO:0007669"/>
    <property type="project" value="UniProtKB-KW"/>
</dbReference>
<dbReference type="HOGENOM" id="CLU_047691_20_0_9"/>
<dbReference type="Pfam" id="PF04542">
    <property type="entry name" value="Sigma70_r2"/>
    <property type="match status" value="1"/>
</dbReference>
<keyword evidence="1" id="KW-0805">Transcription regulation</keyword>
<keyword evidence="4" id="KW-0804">Transcription</keyword>
<reference evidence="6 7" key="1">
    <citation type="submission" date="2011-04" db="EMBL/GenBank/DDBJ databases">
        <authorList>
            <person name="Muzny D."/>
            <person name="Qin X."/>
            <person name="Deng J."/>
            <person name="Jiang H."/>
            <person name="Liu Y."/>
            <person name="Qu J."/>
            <person name="Song X.-Z."/>
            <person name="Zhang L."/>
            <person name="Thornton R."/>
            <person name="Coyle M."/>
            <person name="Francisco L."/>
            <person name="Jackson L."/>
            <person name="Javaid M."/>
            <person name="Korchina V."/>
            <person name="Kovar C."/>
            <person name="Mata R."/>
            <person name="Mathew T."/>
            <person name="Ngo R."/>
            <person name="Nguyen L."/>
            <person name="Nguyen N."/>
            <person name="Okwuonu G."/>
            <person name="Ongeri F."/>
            <person name="Pham C."/>
            <person name="Simmons D."/>
            <person name="Wilczek-Boney K."/>
            <person name="Hale W."/>
            <person name="Jakkamsetti A."/>
            <person name="Pham P."/>
            <person name="Ruth R."/>
            <person name="San Lucas F."/>
            <person name="Warren J."/>
            <person name="Zhang J."/>
            <person name="Zhao Z."/>
            <person name="Zhou C."/>
            <person name="Zhu D."/>
            <person name="Lee S."/>
            <person name="Bess C."/>
            <person name="Blankenburg K."/>
            <person name="Forbes L."/>
            <person name="Fu Q."/>
            <person name="Gubbala S."/>
            <person name="Hirani K."/>
            <person name="Jayaseelan J.C."/>
            <person name="Lara F."/>
            <person name="Munidasa M."/>
            <person name="Palculict T."/>
            <person name="Patil S."/>
            <person name="Pu L.-L."/>
            <person name="Saada N."/>
            <person name="Tang L."/>
            <person name="Weissenberger G."/>
            <person name="Zhu Y."/>
            <person name="Hemphill L."/>
            <person name="Shang Y."/>
            <person name="Youmans B."/>
            <person name="Ayvaz T."/>
            <person name="Ross M."/>
            <person name="Santibanez J."/>
            <person name="Aqrawi P."/>
            <person name="Gross S."/>
            <person name="Joshi V."/>
            <person name="Fowler G."/>
            <person name="Nazareth L."/>
            <person name="Reid J."/>
            <person name="Worley K."/>
            <person name="Petrosino J."/>
            <person name="Highlander S."/>
            <person name="Gibbs R."/>
        </authorList>
    </citation>
    <scope>NUCLEOTIDE SEQUENCE [LARGE SCALE GENOMIC DNA]</scope>
    <source>
        <strain evidence="6 7">2681</strain>
    </source>
</reference>
<dbReference type="Proteomes" id="UP000005316">
    <property type="component" value="Unassembled WGS sequence"/>
</dbReference>
<dbReference type="Gene3D" id="1.10.1740.10">
    <property type="match status" value="1"/>
</dbReference>
<evidence type="ECO:0000256" key="1">
    <source>
        <dbReference type="ARBA" id="ARBA00023015"/>
    </source>
</evidence>
<proteinExistence type="predicted"/>
<dbReference type="Gene3D" id="1.10.10.10">
    <property type="entry name" value="Winged helix-like DNA-binding domain superfamily/Winged helix DNA-binding domain"/>
    <property type="match status" value="1"/>
</dbReference>
<evidence type="ECO:0000259" key="5">
    <source>
        <dbReference type="Pfam" id="PF04542"/>
    </source>
</evidence>
<keyword evidence="6" id="KW-0808">Transferase</keyword>
<evidence type="ECO:0000313" key="6">
    <source>
        <dbReference type="EMBL" id="EGQ26810.1"/>
    </source>
</evidence>
<keyword evidence="2" id="KW-0731">Sigma factor</keyword>
<dbReference type="AlphaFoldDB" id="F9DQX1"/>
<feature type="domain" description="RNA polymerase sigma-70 region 2" evidence="5">
    <location>
        <begin position="42"/>
        <end position="107"/>
    </location>
</feature>
<protein>
    <submittedName>
        <fullName evidence="6">DNA-directed RNA polymerase sigma subunit RpoD</fullName>
        <ecNumber evidence="6">2.7.7.6</ecNumber>
    </submittedName>
</protein>
<evidence type="ECO:0000313" key="7">
    <source>
        <dbReference type="Proteomes" id="UP000005316"/>
    </source>
</evidence>
<dbReference type="InterPro" id="IPR013325">
    <property type="entry name" value="RNA_pol_sigma_r2"/>
</dbReference>
<sequence length="197" mass="22948">MQKWRFVFSVCPIYDKGTQGIQDAVHGLKRSLKMNTFDEVLEQYEPMISAVIRKLNIYQDFEQFRQAGRVALWQAWTRFDERKGNFTPFAYRSIHGALLDELKKENRFSEVHTPVEDNIVELMGTGSLETTDESDLGQVVAELNLEERQLLSILFVDNWSQAKCAEFFGITVAGVKKRRERLLKKLKLRLMELEAQI</sequence>
<dbReference type="InterPro" id="IPR036388">
    <property type="entry name" value="WH-like_DNA-bd_sf"/>
</dbReference>
<dbReference type="InterPro" id="IPR014284">
    <property type="entry name" value="RNA_pol_sigma-70_dom"/>
</dbReference>
<evidence type="ECO:0000256" key="3">
    <source>
        <dbReference type="ARBA" id="ARBA00023125"/>
    </source>
</evidence>
<name>F9DQX1_9BACL</name>
<dbReference type="EC" id="2.7.7.6" evidence="6"/>
<dbReference type="PANTHER" id="PTHR30385">
    <property type="entry name" value="SIGMA FACTOR F FLAGELLAR"/>
    <property type="match status" value="1"/>
</dbReference>
<comment type="caution">
    <text evidence="6">The sequence shown here is derived from an EMBL/GenBank/DDBJ whole genome shotgun (WGS) entry which is preliminary data.</text>
</comment>
<dbReference type="GO" id="GO:0003899">
    <property type="term" value="F:DNA-directed RNA polymerase activity"/>
    <property type="evidence" value="ECO:0007669"/>
    <property type="project" value="UniProtKB-EC"/>
</dbReference>
<dbReference type="NCBIfam" id="TIGR02937">
    <property type="entry name" value="sigma70-ECF"/>
    <property type="match status" value="1"/>
</dbReference>
<dbReference type="GO" id="GO:0003677">
    <property type="term" value="F:DNA binding"/>
    <property type="evidence" value="ECO:0007669"/>
    <property type="project" value="UniProtKB-KW"/>
</dbReference>
<dbReference type="GO" id="GO:0006352">
    <property type="term" value="P:DNA-templated transcription initiation"/>
    <property type="evidence" value="ECO:0007669"/>
    <property type="project" value="InterPro"/>
</dbReference>
<keyword evidence="6" id="KW-0548">Nucleotidyltransferase</keyword>
<accession>F9DQX1</accession>
<gene>
    <name evidence="6" type="primary">rpoD</name>
    <name evidence="6" type="ORF">HMPREF9372_1201</name>
</gene>
<organism evidence="6 7">
    <name type="scientific">Sporosarcina newyorkensis 2681</name>
    <dbReference type="NCBI Taxonomy" id="1027292"/>
    <lineage>
        <taxon>Bacteria</taxon>
        <taxon>Bacillati</taxon>
        <taxon>Bacillota</taxon>
        <taxon>Bacilli</taxon>
        <taxon>Bacillales</taxon>
        <taxon>Caryophanaceae</taxon>
        <taxon>Sporosarcina</taxon>
    </lineage>
</organism>
<keyword evidence="6" id="KW-0240">DNA-directed RNA polymerase</keyword>
<dbReference type="EMBL" id="AFPZ01000030">
    <property type="protein sequence ID" value="EGQ26810.1"/>
    <property type="molecule type" value="Genomic_DNA"/>
</dbReference>
<evidence type="ECO:0000256" key="4">
    <source>
        <dbReference type="ARBA" id="ARBA00023163"/>
    </source>
</evidence>
<evidence type="ECO:0000256" key="2">
    <source>
        <dbReference type="ARBA" id="ARBA00023082"/>
    </source>
</evidence>
<dbReference type="SUPFAM" id="SSF88946">
    <property type="entry name" value="Sigma2 domain of RNA polymerase sigma factors"/>
    <property type="match status" value="1"/>
</dbReference>
<dbReference type="SUPFAM" id="SSF88659">
    <property type="entry name" value="Sigma3 and sigma4 domains of RNA polymerase sigma factors"/>
    <property type="match status" value="1"/>
</dbReference>
<dbReference type="GO" id="GO:0016987">
    <property type="term" value="F:sigma factor activity"/>
    <property type="evidence" value="ECO:0007669"/>
    <property type="project" value="UniProtKB-KW"/>
</dbReference>
<dbReference type="InterPro" id="IPR013324">
    <property type="entry name" value="RNA_pol_sigma_r3/r4-like"/>
</dbReference>
<dbReference type="InterPro" id="IPR007627">
    <property type="entry name" value="RNA_pol_sigma70_r2"/>
</dbReference>